<dbReference type="Proteomes" id="UP000502179">
    <property type="component" value="Chromosome"/>
</dbReference>
<sequence>MSEKIFLMRPLVGQEELDLIGEVLESGFLTEGPQVAAFEEKVAAYLGVKYAIATTSCTTALELALWALGIGPGDEVIIPDFTYPATALAVYRLGATPVLVDVDPDTYNITPEAIIQARGPKTRAVIPVSLFGQPLSQEIYDTCCQLGLWVIEDAACSLGAAIQGKKTGTLAHLTCFSFHPRKVITTGEGGMVVTNDEHLAEKIRSLKRFGLRPLKTGLHFVDWGTNYKMSDVQGALGVVQMERLEAIVEDRIKKASYYQELLSGLSGILPPKIIQGGRHIFQTYACRLSEPQKRDPLRSFLAKRNIETQIGTFALHLEPAFLKTPRVGDLSNSELLYHSLIALPLHHQLTPEQQEQIVACIKDFLREDQT</sequence>
<dbReference type="KEGG" id="tav:G4V39_00130"/>
<keyword evidence="3" id="KW-0032">Aminotransferase</keyword>
<proteinExistence type="inferred from homology"/>
<dbReference type="InterPro" id="IPR015421">
    <property type="entry name" value="PyrdxlP-dep_Trfase_major"/>
</dbReference>
<accession>A0A6G7PT23</accession>
<dbReference type="InterPro" id="IPR015422">
    <property type="entry name" value="PyrdxlP-dep_Trfase_small"/>
</dbReference>
<dbReference type="RefSeq" id="WP_166030993.1">
    <property type="nucleotide sequence ID" value="NZ_CP048877.1"/>
</dbReference>
<dbReference type="GO" id="GO:0008483">
    <property type="term" value="F:transaminase activity"/>
    <property type="evidence" value="ECO:0007669"/>
    <property type="project" value="UniProtKB-KW"/>
</dbReference>
<name>A0A6G7PT23_9BACT</name>
<dbReference type="InterPro" id="IPR015424">
    <property type="entry name" value="PyrdxlP-dep_Trfase"/>
</dbReference>
<dbReference type="EMBL" id="CP048877">
    <property type="protein sequence ID" value="QIJ70770.1"/>
    <property type="molecule type" value="Genomic_DNA"/>
</dbReference>
<gene>
    <name evidence="3" type="ORF">G4V39_00130</name>
</gene>
<keyword evidence="3" id="KW-0808">Transferase</keyword>
<dbReference type="GO" id="GO:0030170">
    <property type="term" value="F:pyridoxal phosphate binding"/>
    <property type="evidence" value="ECO:0007669"/>
    <property type="project" value="TreeGrafter"/>
</dbReference>
<comment type="similarity">
    <text evidence="1 2">Belongs to the DegT/DnrJ/EryC1 family.</text>
</comment>
<dbReference type="PANTHER" id="PTHR30244:SF34">
    <property type="entry name" value="DTDP-4-AMINO-4,6-DIDEOXYGALACTOSE TRANSAMINASE"/>
    <property type="match status" value="1"/>
</dbReference>
<evidence type="ECO:0000313" key="4">
    <source>
        <dbReference type="Proteomes" id="UP000502179"/>
    </source>
</evidence>
<dbReference type="CDD" id="cd00616">
    <property type="entry name" value="AHBA_syn"/>
    <property type="match status" value="1"/>
</dbReference>
<dbReference type="PANTHER" id="PTHR30244">
    <property type="entry name" value="TRANSAMINASE"/>
    <property type="match status" value="1"/>
</dbReference>
<reference evidence="3 4" key="1">
    <citation type="submission" date="2020-02" db="EMBL/GenBank/DDBJ databases">
        <title>Genome analysis of Thermosulfuriphilus ammonigenes ST65T, an anaerobic thermophilic chemolithoautotrophic bacterium isolated from a deep-sea hydrothermal vent.</title>
        <authorList>
            <person name="Slobodkina G."/>
            <person name="Allioux M."/>
            <person name="Merkel A."/>
            <person name="Alain K."/>
            <person name="Jebbar M."/>
            <person name="Slobodkin A."/>
        </authorList>
    </citation>
    <scope>NUCLEOTIDE SEQUENCE [LARGE SCALE GENOMIC DNA]</scope>
    <source>
        <strain evidence="3 4">ST65</strain>
    </source>
</reference>
<dbReference type="GO" id="GO:0000271">
    <property type="term" value="P:polysaccharide biosynthetic process"/>
    <property type="evidence" value="ECO:0007669"/>
    <property type="project" value="TreeGrafter"/>
</dbReference>
<evidence type="ECO:0000256" key="1">
    <source>
        <dbReference type="ARBA" id="ARBA00037999"/>
    </source>
</evidence>
<dbReference type="PIRSF" id="PIRSF000390">
    <property type="entry name" value="PLP_StrS"/>
    <property type="match status" value="1"/>
</dbReference>
<keyword evidence="2" id="KW-0663">Pyridoxal phosphate</keyword>
<dbReference type="SUPFAM" id="SSF53383">
    <property type="entry name" value="PLP-dependent transferases"/>
    <property type="match status" value="1"/>
</dbReference>
<dbReference type="Gene3D" id="3.90.1150.10">
    <property type="entry name" value="Aspartate Aminotransferase, domain 1"/>
    <property type="match status" value="1"/>
</dbReference>
<dbReference type="AlphaFoldDB" id="A0A6G7PT23"/>
<evidence type="ECO:0000313" key="3">
    <source>
        <dbReference type="EMBL" id="QIJ70770.1"/>
    </source>
</evidence>
<dbReference type="Gene3D" id="3.40.640.10">
    <property type="entry name" value="Type I PLP-dependent aspartate aminotransferase-like (Major domain)"/>
    <property type="match status" value="1"/>
</dbReference>
<keyword evidence="4" id="KW-1185">Reference proteome</keyword>
<dbReference type="InterPro" id="IPR000653">
    <property type="entry name" value="DegT/StrS_aminotransferase"/>
</dbReference>
<dbReference type="Pfam" id="PF01041">
    <property type="entry name" value="DegT_DnrJ_EryC1"/>
    <property type="match status" value="1"/>
</dbReference>
<protein>
    <submittedName>
        <fullName evidence="3">DegT/DnrJ/EryC1/StrS family aminotransferase</fullName>
    </submittedName>
</protein>
<organism evidence="3 4">
    <name type="scientific">Thermosulfuriphilus ammonigenes</name>
    <dbReference type="NCBI Taxonomy" id="1936021"/>
    <lineage>
        <taxon>Bacteria</taxon>
        <taxon>Pseudomonadati</taxon>
        <taxon>Thermodesulfobacteriota</taxon>
        <taxon>Thermodesulfobacteria</taxon>
        <taxon>Thermodesulfobacteriales</taxon>
        <taxon>Thermodesulfobacteriaceae</taxon>
        <taxon>Thermosulfuriphilus</taxon>
    </lineage>
</organism>
<evidence type="ECO:0000256" key="2">
    <source>
        <dbReference type="RuleBase" id="RU004508"/>
    </source>
</evidence>